<evidence type="ECO:0000313" key="5">
    <source>
        <dbReference type="Proteomes" id="UP001214854"/>
    </source>
</evidence>
<evidence type="ECO:0000256" key="2">
    <source>
        <dbReference type="ARBA" id="ARBA00022801"/>
    </source>
</evidence>
<dbReference type="InterPro" id="IPR019898">
    <property type="entry name" value="RutC"/>
</dbReference>
<comment type="catalytic activity">
    <reaction evidence="3">
        <text>(Z)-3-aminoacrylate + H2O + H(+) = 3-oxopropanoate + NH4(+)</text>
        <dbReference type="Rhea" id="RHEA:34947"/>
        <dbReference type="ChEBI" id="CHEBI:15377"/>
        <dbReference type="ChEBI" id="CHEBI:15378"/>
        <dbReference type="ChEBI" id="CHEBI:28938"/>
        <dbReference type="ChEBI" id="CHEBI:33190"/>
        <dbReference type="ChEBI" id="CHEBI:59894"/>
    </reaction>
</comment>
<accession>A0ABT5HTV3</accession>
<dbReference type="SUPFAM" id="SSF55298">
    <property type="entry name" value="YjgF-like"/>
    <property type="match status" value="1"/>
</dbReference>
<protein>
    <recommendedName>
        <fullName evidence="3">3-aminoacrylate deaminase RutC</fullName>
        <shortName evidence="3">3-AA deaminase</shortName>
        <ecNumber evidence="3">3.5.-.-</ecNumber>
    </recommendedName>
</protein>
<evidence type="ECO:0000313" key="4">
    <source>
        <dbReference type="EMBL" id="MDC7683378.1"/>
    </source>
</evidence>
<dbReference type="Proteomes" id="UP001214854">
    <property type="component" value="Unassembled WGS sequence"/>
</dbReference>
<dbReference type="NCBIfam" id="TIGR03610">
    <property type="entry name" value="RutC"/>
    <property type="match status" value="1"/>
</dbReference>
<comment type="similarity">
    <text evidence="1 3">Belongs to the RutC family.</text>
</comment>
<evidence type="ECO:0000256" key="1">
    <source>
        <dbReference type="ARBA" id="ARBA00010552"/>
    </source>
</evidence>
<dbReference type="CDD" id="cd00448">
    <property type="entry name" value="YjgF_YER057c_UK114_family"/>
    <property type="match status" value="1"/>
</dbReference>
<comment type="function">
    <text evidence="3">Involved in pyrimidine catabolism. Catalyzes the deamination of 3-aminoacrylate to malonic semialdehyde, a reaction that can also occur spontaneously. RutC may facilitate the reaction and modulate the metabolic fitness, rather than catalyzing essential functions.</text>
</comment>
<dbReference type="RefSeq" id="WP_272747853.1">
    <property type="nucleotide sequence ID" value="NZ_JAQQKX010000006.1"/>
</dbReference>
<name>A0ABT5HTV3_9CAUL</name>
<dbReference type="EC" id="3.5.-.-" evidence="3"/>
<sequence>MPKEAINPPGFPKPLAPYSSGTKADGVVYVSGTLAIDPDGSIHAPGDATAQTRHILETIKKVVETGGGTMDDITFNHIFLTDWAHYAAMNAVYAEYFPGEKPARFCIQCGLVKPGLVVEIASVAHVGK</sequence>
<dbReference type="InterPro" id="IPR006175">
    <property type="entry name" value="YjgF/YER057c/UK114"/>
</dbReference>
<gene>
    <name evidence="3 4" type="primary">rutC</name>
    <name evidence="4" type="ORF">PQU92_08835</name>
</gene>
<dbReference type="PANTHER" id="PTHR11803">
    <property type="entry name" value="2-IMINOBUTANOATE/2-IMINOPROPANOATE DEAMINASE RIDA"/>
    <property type="match status" value="1"/>
</dbReference>
<dbReference type="Pfam" id="PF01042">
    <property type="entry name" value="Ribonuc_L-PSP"/>
    <property type="match status" value="1"/>
</dbReference>
<dbReference type="Gene3D" id="3.30.1330.40">
    <property type="entry name" value="RutC-like"/>
    <property type="match status" value="1"/>
</dbReference>
<organism evidence="4 5">
    <name type="scientific">Asticcacaulis aquaticus</name>
    <dbReference type="NCBI Taxonomy" id="2984212"/>
    <lineage>
        <taxon>Bacteria</taxon>
        <taxon>Pseudomonadati</taxon>
        <taxon>Pseudomonadota</taxon>
        <taxon>Alphaproteobacteria</taxon>
        <taxon>Caulobacterales</taxon>
        <taxon>Caulobacteraceae</taxon>
        <taxon>Asticcacaulis</taxon>
    </lineage>
</organism>
<dbReference type="EMBL" id="JAQQKX010000006">
    <property type="protein sequence ID" value="MDC7683378.1"/>
    <property type="molecule type" value="Genomic_DNA"/>
</dbReference>
<dbReference type="InterPro" id="IPR035959">
    <property type="entry name" value="RutC-like_sf"/>
</dbReference>
<dbReference type="PANTHER" id="PTHR11803:SF58">
    <property type="entry name" value="PROTEIN HMF1-RELATED"/>
    <property type="match status" value="1"/>
</dbReference>
<evidence type="ECO:0000256" key="3">
    <source>
        <dbReference type="HAMAP-Rule" id="MF_00831"/>
    </source>
</evidence>
<proteinExistence type="inferred from homology"/>
<comment type="caution">
    <text evidence="4">The sequence shown here is derived from an EMBL/GenBank/DDBJ whole genome shotgun (WGS) entry which is preliminary data.</text>
</comment>
<keyword evidence="5" id="KW-1185">Reference proteome</keyword>
<reference evidence="4 5" key="1">
    <citation type="submission" date="2023-01" db="EMBL/GenBank/DDBJ databases">
        <title>Novel species of the genus Asticcacaulis isolated from rivers.</title>
        <authorList>
            <person name="Lu H."/>
        </authorList>
    </citation>
    <scope>NUCLEOTIDE SEQUENCE [LARGE SCALE GENOMIC DNA]</scope>
    <source>
        <strain evidence="4 5">BYS171W</strain>
    </source>
</reference>
<dbReference type="HAMAP" id="MF_00831">
    <property type="entry name" value="RutC"/>
    <property type="match status" value="1"/>
</dbReference>
<dbReference type="PROSITE" id="PS01094">
    <property type="entry name" value="UPF0076"/>
    <property type="match status" value="1"/>
</dbReference>
<keyword evidence="2 3" id="KW-0378">Hydrolase</keyword>
<dbReference type="InterPro" id="IPR019897">
    <property type="entry name" value="RidA_CS"/>
</dbReference>